<evidence type="ECO:0000256" key="3">
    <source>
        <dbReference type="ARBA" id="ARBA00022634"/>
    </source>
</evidence>
<reference evidence="8" key="2">
    <citation type="submission" date="2015-10" db="EMBL/GenBank/DDBJ databases">
        <title>Improved Draft Genome Sequence of Clostridium pasteurianum Strain ATCC 6013 (DSM 525) Using a Hybrid Next-Generation Sequencing Approach.</title>
        <authorList>
            <person name="Pyne M.E."/>
            <person name="Utturkar S.M."/>
            <person name="Brown S.D."/>
            <person name="Moo-Young M."/>
            <person name="Chung D.A."/>
            <person name="Chou P.C."/>
        </authorList>
    </citation>
    <scope>NUCLEOTIDE SEQUENCE</scope>
    <source>
        <strain evidence="8">ATCC 6013</strain>
    </source>
</reference>
<dbReference type="InterPro" id="IPR023806">
    <property type="entry name" value="CHP03905"/>
</dbReference>
<dbReference type="KEGG" id="cpat:CLPA_c16510"/>
<comment type="similarity">
    <text evidence="1">Belongs to the ribonucleoside diphosphate reductase class-2 family.</text>
</comment>
<evidence type="ECO:0000259" key="6">
    <source>
        <dbReference type="Pfam" id="PF12637"/>
    </source>
</evidence>
<dbReference type="InterPro" id="IPR024434">
    <property type="entry name" value="TSCPD_dom"/>
</dbReference>
<evidence type="ECO:0000256" key="5">
    <source>
        <dbReference type="ARBA" id="ARBA00047754"/>
    </source>
</evidence>
<dbReference type="Proteomes" id="UP000030905">
    <property type="component" value="Chromosome"/>
</dbReference>
<accession>A0A0H3J1G9</accession>
<dbReference type="GO" id="GO:0004748">
    <property type="term" value="F:ribonucleoside-diphosphate reductase activity, thioredoxin disulfide as acceptor"/>
    <property type="evidence" value="ECO:0007669"/>
    <property type="project" value="UniProtKB-EC"/>
</dbReference>
<dbReference type="EMBL" id="JPGY02000001">
    <property type="protein sequence ID" value="KRU12278.1"/>
    <property type="molecule type" value="Genomic_DNA"/>
</dbReference>
<dbReference type="eggNOG" id="ENOG5032YE7">
    <property type="taxonomic scope" value="Bacteria"/>
</dbReference>
<evidence type="ECO:0000313" key="8">
    <source>
        <dbReference type="EMBL" id="KRU12278.1"/>
    </source>
</evidence>
<sequence>MYTYKTKGVCSREIKFEIEDNKVTKLMFVGGCDGNLTGLSRLVEGLDVNDAINKLKGIDCGGRGTSCPDQLSKALESYIEASS</sequence>
<evidence type="ECO:0000313" key="10">
    <source>
        <dbReference type="Proteomes" id="UP000030905"/>
    </source>
</evidence>
<keyword evidence="4" id="KW-0547">Nucleotide-binding</keyword>
<dbReference type="EC" id="1.17.4.1" evidence="2"/>
<keyword evidence="10" id="KW-1185">Reference proteome</keyword>
<dbReference type="KEGG" id="cpae:CPAST_c16510"/>
<dbReference type="RefSeq" id="WP_003443566.1">
    <property type="nucleotide sequence ID" value="NZ_ANZB01000004.1"/>
</dbReference>
<dbReference type="NCBIfam" id="TIGR03905">
    <property type="entry name" value="TIGR03905_4_Cys"/>
    <property type="match status" value="1"/>
</dbReference>
<evidence type="ECO:0000256" key="2">
    <source>
        <dbReference type="ARBA" id="ARBA00012274"/>
    </source>
</evidence>
<evidence type="ECO:0000256" key="4">
    <source>
        <dbReference type="ARBA" id="ARBA00022741"/>
    </source>
</evidence>
<dbReference type="GeneID" id="93073816"/>
<dbReference type="PATRIC" id="fig|1262449.3.peg.1490"/>
<feature type="domain" description="TSCPD" evidence="6">
    <location>
        <begin position="3"/>
        <end position="78"/>
    </location>
</feature>
<reference evidence="8 9" key="3">
    <citation type="journal article" name="Genome Announc.">
        <title>Improved Draft Genome Sequence of Clostridium pasteurianum Strain ATCC 6013 (DSM 525) Using a Hybrid Next-Generation Sequencing Approach.</title>
        <authorList>
            <person name="Pyne M.E."/>
            <person name="Utturkar S."/>
            <person name="Brown S.D."/>
            <person name="Moo-Young M."/>
            <person name="Chung D.A."/>
            <person name="Chou C.P."/>
        </authorList>
    </citation>
    <scope>NUCLEOTIDE SEQUENCE [LARGE SCALE GENOMIC DNA]</scope>
    <source>
        <strain evidence="8 9">ATCC 6013</strain>
    </source>
</reference>
<reference evidence="7 10" key="1">
    <citation type="journal article" date="2015" name="Genome Announc.">
        <title>Complete Genome Sequence of the Nitrogen-Fixing and Solvent-Producing Clostridium pasteurianum DSM 525.</title>
        <authorList>
            <person name="Poehlein A."/>
            <person name="Grosse-Honebrink A."/>
            <person name="Zhang Y."/>
            <person name="Minton N.P."/>
            <person name="Daniel R."/>
        </authorList>
    </citation>
    <scope>NUCLEOTIDE SEQUENCE [LARGE SCALE GENOMIC DNA]</scope>
    <source>
        <strain evidence="7">DSM 525</strain>
        <strain evidence="10">DSM 525 / ATCC 6013</strain>
    </source>
</reference>
<protein>
    <recommendedName>
        <fullName evidence="2">ribonucleoside-diphosphate reductase</fullName>
        <ecNumber evidence="2">1.17.4.1</ecNumber>
    </recommendedName>
</protein>
<organism evidence="7 10">
    <name type="scientific">Clostridium pasteurianum DSM 525 = ATCC 6013</name>
    <dbReference type="NCBI Taxonomy" id="1262449"/>
    <lineage>
        <taxon>Bacteria</taxon>
        <taxon>Bacillati</taxon>
        <taxon>Bacillota</taxon>
        <taxon>Clostridia</taxon>
        <taxon>Eubacteriales</taxon>
        <taxon>Clostridiaceae</taxon>
        <taxon>Clostridium</taxon>
    </lineage>
</organism>
<evidence type="ECO:0000313" key="7">
    <source>
        <dbReference type="EMBL" id="AJA51714.1"/>
    </source>
</evidence>
<evidence type="ECO:0000313" key="9">
    <source>
        <dbReference type="Proteomes" id="UP000028042"/>
    </source>
</evidence>
<dbReference type="GO" id="GO:0071897">
    <property type="term" value="P:DNA biosynthetic process"/>
    <property type="evidence" value="ECO:0007669"/>
    <property type="project" value="UniProtKB-KW"/>
</dbReference>
<dbReference type="Proteomes" id="UP000028042">
    <property type="component" value="Unassembled WGS sequence"/>
</dbReference>
<dbReference type="EMBL" id="CP009268">
    <property type="protein sequence ID" value="AJA51714.1"/>
    <property type="molecule type" value="Genomic_DNA"/>
</dbReference>
<dbReference type="AlphaFoldDB" id="A0A0H3J1G9"/>
<proteinExistence type="inferred from homology"/>
<name>A0A0H3J1G9_CLOPA</name>
<dbReference type="Pfam" id="PF12637">
    <property type="entry name" value="TSCPD"/>
    <property type="match status" value="1"/>
</dbReference>
<evidence type="ECO:0000256" key="1">
    <source>
        <dbReference type="ARBA" id="ARBA00007405"/>
    </source>
</evidence>
<keyword evidence="3" id="KW-0237">DNA synthesis</keyword>
<gene>
    <name evidence="7" type="ORF">CLPA_c16510</name>
    <name evidence="8" type="ORF">CP6013_01525</name>
</gene>
<dbReference type="GO" id="GO:0000166">
    <property type="term" value="F:nucleotide binding"/>
    <property type="evidence" value="ECO:0007669"/>
    <property type="project" value="UniProtKB-KW"/>
</dbReference>
<comment type="catalytic activity">
    <reaction evidence="5">
        <text>a 2'-deoxyribonucleoside 5'-diphosphate + [thioredoxin]-disulfide + H2O = a ribonucleoside 5'-diphosphate + [thioredoxin]-dithiol</text>
        <dbReference type="Rhea" id="RHEA:23252"/>
        <dbReference type="Rhea" id="RHEA-COMP:10698"/>
        <dbReference type="Rhea" id="RHEA-COMP:10700"/>
        <dbReference type="ChEBI" id="CHEBI:15377"/>
        <dbReference type="ChEBI" id="CHEBI:29950"/>
        <dbReference type="ChEBI" id="CHEBI:50058"/>
        <dbReference type="ChEBI" id="CHEBI:57930"/>
        <dbReference type="ChEBI" id="CHEBI:73316"/>
        <dbReference type="EC" id="1.17.4.1"/>
    </reaction>
</comment>